<evidence type="ECO:0008006" key="3">
    <source>
        <dbReference type="Google" id="ProtNLM"/>
    </source>
</evidence>
<name>A0A161IJY6_9MICO</name>
<gene>
    <name evidence="1" type="ORF">I598_1001</name>
</gene>
<evidence type="ECO:0000313" key="2">
    <source>
        <dbReference type="Proteomes" id="UP000076794"/>
    </source>
</evidence>
<dbReference type="RefSeq" id="WP_068201813.1">
    <property type="nucleotide sequence ID" value="NZ_CP014209.1"/>
</dbReference>
<dbReference type="SUPFAM" id="SSF56112">
    <property type="entry name" value="Protein kinase-like (PK-like)"/>
    <property type="match status" value="1"/>
</dbReference>
<dbReference type="KEGG" id="ido:I598_1001"/>
<dbReference type="OrthoDB" id="115252at2"/>
<sequence>MTTEAWEVALAASRLLGVDLLDPTDLGGSTRSSVLRCRVRPDRLGHATVVVKQFHGDDDGGYAREAAGLSLLARTPELLARDDERRLLVMTDLGDPPTLADLLLGDDRSRAWSGAASWARALGRLAGSGPRQDPEARALLAGQEWDLRRDVTVGANRLGELLDGRVDVDALVAEAVGLADRYAVTDRLVLAPSDTCPDNAVLRDDGWWFLDLEGTAVQPVAFVAAYAMLPFATCWCVFDPPPDLTDTLLAELTAGLVEQETGLVPDQGWRQEVEAACAAYVLAMTGWLLDSTLAGREHVGPPGRSPSYRQLMTSRWRWAAVNLRGAAPELAAACGHAARRALETWGSEAETTGYPAFAGRTA</sequence>
<dbReference type="Proteomes" id="UP000076794">
    <property type="component" value="Chromosome"/>
</dbReference>
<accession>A0A161IJY6</accession>
<evidence type="ECO:0000313" key="1">
    <source>
        <dbReference type="EMBL" id="ANC30570.1"/>
    </source>
</evidence>
<reference evidence="1 2" key="1">
    <citation type="submission" date="2016-01" db="EMBL/GenBank/DDBJ databases">
        <title>Complete genome sequence of a soil Actinobacterium, Isoptericola dokdonensis DS-3.</title>
        <authorList>
            <person name="Kwon S.-K."/>
            <person name="Kim J.F."/>
        </authorList>
    </citation>
    <scope>NUCLEOTIDE SEQUENCE [LARGE SCALE GENOMIC DNA]</scope>
    <source>
        <strain evidence="1 2">DS-3</strain>
    </source>
</reference>
<dbReference type="STRING" id="1300344.I598_1001"/>
<protein>
    <recommendedName>
        <fullName evidence="3">Phosphotransferase enzyme family protein</fullName>
    </recommendedName>
</protein>
<dbReference type="InterPro" id="IPR011009">
    <property type="entry name" value="Kinase-like_dom_sf"/>
</dbReference>
<dbReference type="EMBL" id="CP014209">
    <property type="protein sequence ID" value="ANC30570.1"/>
    <property type="molecule type" value="Genomic_DNA"/>
</dbReference>
<keyword evidence="2" id="KW-1185">Reference proteome</keyword>
<proteinExistence type="predicted"/>
<dbReference type="PATRIC" id="fig|1300344.3.peg.1004"/>
<dbReference type="AlphaFoldDB" id="A0A161IJY6"/>
<organism evidence="1 2">
    <name type="scientific">Isoptericola dokdonensis DS-3</name>
    <dbReference type="NCBI Taxonomy" id="1300344"/>
    <lineage>
        <taxon>Bacteria</taxon>
        <taxon>Bacillati</taxon>
        <taxon>Actinomycetota</taxon>
        <taxon>Actinomycetes</taxon>
        <taxon>Micrococcales</taxon>
        <taxon>Promicromonosporaceae</taxon>
        <taxon>Isoptericola</taxon>
    </lineage>
</organism>